<sequence>MRITIDESDILSLLNGYLVSAGFYHTSYILEQETKHSNYQYGRDVTFARELCLSGRWSDLKKFLAPMKRSNFDYDRSLFLVEKQIFLEMLHAQTNPTALNVSESPSTPSTSSEMLVEQLKVLEGRCSQEEPKFHGLCFCLTVKSLSNHPEYKTWSVYGGRFELFNALLKHLQSVFPDQVERRGRAKEMPDNHLVKICQLAVMQQIQEHKYHNPNARIPEDFFASVLGDVFTYKKNSDVTGVPQQPYGVSQSVPNGQGMCEWILDPVEERKNAVQEANVTTGLDRSLTDDKKNGAIPPVLGKVVEEAQGFFSMDEKNEEPNERFDPPMEVTHFPPAAVEKRPPQAWEIKWNEDEDDSGEEEKEKERKRREEEAKTKELEEEAAEKEQEALENPLAYPAMNPEDPYGHVTAEDSFLRFKCLATMQESHPIRTVAFSPAGSVFCVGTNSKALRLCQFNEEENSIEVLHERASHHSGSVYAASWNSDSRLIATGSNDKTVKVIRVFLEDQDDGYGMVSNSLESNDLVLKGHGGTVRDVSFHNEDNGRLLSVGAHDNLGLVWDIVGVGGAEIAPVRKLEGHEQTVYCGKFSPFETHFVATGSADNTVKLWDLRSNTSTGSTLTIKATSPILSVVFLSKYSIMSSHADGTLRQVDIKTGKTVSVIQAHNDECRSLDTTLCQRYLLSGGFDGSASVFSTLHNPVPEFKASMRTKAGGRILNAKFRPRGGLGMLMAGADCTVQYWGPS</sequence>
<feature type="repeat" description="WD" evidence="3">
    <location>
        <begin position="524"/>
        <end position="559"/>
    </location>
</feature>
<keyword evidence="2" id="KW-0677">Repeat</keyword>
<accession>A0A9W7BDR8</accession>
<dbReference type="CDD" id="cd00200">
    <property type="entry name" value="WD40"/>
    <property type="match status" value="1"/>
</dbReference>
<dbReference type="Pfam" id="PF00400">
    <property type="entry name" value="WD40"/>
    <property type="match status" value="4"/>
</dbReference>
<dbReference type="InterPro" id="IPR019775">
    <property type="entry name" value="WD40_repeat_CS"/>
</dbReference>
<dbReference type="InterPro" id="IPR015943">
    <property type="entry name" value="WD40/YVTN_repeat-like_dom_sf"/>
</dbReference>
<evidence type="ECO:0000256" key="4">
    <source>
        <dbReference type="SAM" id="MobiDB-lite"/>
    </source>
</evidence>
<dbReference type="PANTHER" id="PTHR19863:SF5">
    <property type="entry name" value="WD REPEAT-CONTAINING PROTEIN 47"/>
    <property type="match status" value="1"/>
</dbReference>
<dbReference type="InterPro" id="IPR036322">
    <property type="entry name" value="WD40_repeat_dom_sf"/>
</dbReference>
<dbReference type="InterPro" id="IPR006594">
    <property type="entry name" value="LisH"/>
</dbReference>
<feature type="repeat" description="WD" evidence="3">
    <location>
        <begin position="573"/>
        <end position="615"/>
    </location>
</feature>
<feature type="compositionally biased region" description="Basic and acidic residues" evidence="4">
    <location>
        <begin position="360"/>
        <end position="376"/>
    </location>
</feature>
<protein>
    <submittedName>
        <fullName evidence="5">Uncharacterized protein</fullName>
    </submittedName>
</protein>
<comment type="caution">
    <text evidence="5">The sequence shown here is derived from an EMBL/GenBank/DDBJ whole genome shotgun (WGS) entry which is preliminary data.</text>
</comment>
<evidence type="ECO:0000256" key="2">
    <source>
        <dbReference type="ARBA" id="ARBA00022737"/>
    </source>
</evidence>
<dbReference type="Proteomes" id="UP001165160">
    <property type="component" value="Unassembled WGS sequence"/>
</dbReference>
<keyword evidence="6" id="KW-1185">Reference proteome</keyword>
<dbReference type="PROSITE" id="PS50896">
    <property type="entry name" value="LISH"/>
    <property type="match status" value="1"/>
</dbReference>
<evidence type="ECO:0000256" key="3">
    <source>
        <dbReference type="PROSITE-ProRule" id="PRU00221"/>
    </source>
</evidence>
<evidence type="ECO:0000256" key="1">
    <source>
        <dbReference type="ARBA" id="ARBA00022574"/>
    </source>
</evidence>
<evidence type="ECO:0000313" key="6">
    <source>
        <dbReference type="Proteomes" id="UP001165160"/>
    </source>
</evidence>
<proteinExistence type="predicted"/>
<dbReference type="InterPro" id="IPR001680">
    <property type="entry name" value="WD40_rpt"/>
</dbReference>
<dbReference type="EMBL" id="BRXX01000041">
    <property type="protein sequence ID" value="GMH84789.1"/>
    <property type="molecule type" value="Genomic_DNA"/>
</dbReference>
<dbReference type="SMART" id="SM00320">
    <property type="entry name" value="WD40"/>
    <property type="match status" value="6"/>
</dbReference>
<name>A0A9W7BDR8_9STRA</name>
<dbReference type="PROSITE" id="PS50294">
    <property type="entry name" value="WD_REPEATS_REGION"/>
    <property type="match status" value="2"/>
</dbReference>
<dbReference type="AlphaFoldDB" id="A0A9W7BDR8"/>
<keyword evidence="1 3" id="KW-0853">WD repeat</keyword>
<dbReference type="PROSITE" id="PS50082">
    <property type="entry name" value="WD_REPEATS_2"/>
    <property type="match status" value="3"/>
</dbReference>
<organism evidence="5 6">
    <name type="scientific">Triparma verrucosa</name>
    <dbReference type="NCBI Taxonomy" id="1606542"/>
    <lineage>
        <taxon>Eukaryota</taxon>
        <taxon>Sar</taxon>
        <taxon>Stramenopiles</taxon>
        <taxon>Ochrophyta</taxon>
        <taxon>Bolidophyceae</taxon>
        <taxon>Parmales</taxon>
        <taxon>Triparmaceae</taxon>
        <taxon>Triparma</taxon>
    </lineage>
</organism>
<dbReference type="PROSITE" id="PS00678">
    <property type="entry name" value="WD_REPEATS_1"/>
    <property type="match status" value="1"/>
</dbReference>
<feature type="repeat" description="WD" evidence="3">
    <location>
        <begin position="468"/>
        <end position="498"/>
    </location>
</feature>
<gene>
    <name evidence="5" type="ORF">TrVE_jg5271</name>
</gene>
<reference evidence="6" key="1">
    <citation type="journal article" date="2023" name="Commun. Biol.">
        <title>Genome analysis of Parmales, the sister group of diatoms, reveals the evolutionary specialization of diatoms from phago-mixotrophs to photoautotrophs.</title>
        <authorList>
            <person name="Ban H."/>
            <person name="Sato S."/>
            <person name="Yoshikawa S."/>
            <person name="Yamada K."/>
            <person name="Nakamura Y."/>
            <person name="Ichinomiya M."/>
            <person name="Sato N."/>
            <person name="Blanc-Mathieu R."/>
            <person name="Endo H."/>
            <person name="Kuwata A."/>
            <person name="Ogata H."/>
        </authorList>
    </citation>
    <scope>NUCLEOTIDE SEQUENCE [LARGE SCALE GENOMIC DNA]</scope>
    <source>
        <strain evidence="6">NIES 3699</strain>
    </source>
</reference>
<feature type="region of interest" description="Disordered" evidence="4">
    <location>
        <begin position="332"/>
        <end position="404"/>
    </location>
</feature>
<dbReference type="PANTHER" id="PTHR19863">
    <property type="entry name" value="NEMITIN (NEURONAL ENRICHED MAP INTERACTING PROTEIN) HOMOLOG"/>
    <property type="match status" value="1"/>
</dbReference>
<dbReference type="SUPFAM" id="SSF50978">
    <property type="entry name" value="WD40 repeat-like"/>
    <property type="match status" value="1"/>
</dbReference>
<evidence type="ECO:0000313" key="5">
    <source>
        <dbReference type="EMBL" id="GMH84789.1"/>
    </source>
</evidence>
<dbReference type="Gene3D" id="2.130.10.10">
    <property type="entry name" value="YVTN repeat-like/Quinoprotein amine dehydrogenase"/>
    <property type="match status" value="2"/>
</dbReference>
<dbReference type="InterPro" id="IPR040067">
    <property type="entry name" value="WDR47"/>
</dbReference>